<reference evidence="3" key="1">
    <citation type="submission" date="2015-11" db="EMBL/GenBank/DDBJ databases">
        <authorList>
            <person name="Seth-Smith H.M.B."/>
        </authorList>
    </citation>
    <scope>NUCLEOTIDE SEQUENCE [LARGE SCALE GENOMIC DNA]</scope>
    <source>
        <strain evidence="3">2013Ark11</strain>
    </source>
</reference>
<evidence type="ECO:0000313" key="3">
    <source>
        <dbReference type="Proteomes" id="UP000198651"/>
    </source>
</evidence>
<dbReference type="AlphaFoldDB" id="A0A0S4M714"/>
<name>A0A0S4M714_9BURK</name>
<protein>
    <submittedName>
        <fullName evidence="2">Putative membrane protein</fullName>
    </submittedName>
</protein>
<evidence type="ECO:0000313" key="2">
    <source>
        <dbReference type="EMBL" id="CUT17188.1"/>
    </source>
</evidence>
<dbReference type="OrthoDB" id="9920493at2"/>
<evidence type="ECO:0000256" key="1">
    <source>
        <dbReference type="SAM" id="Phobius"/>
    </source>
</evidence>
<keyword evidence="1" id="KW-0472">Membrane</keyword>
<proteinExistence type="predicted"/>
<feature type="transmembrane region" description="Helical" evidence="1">
    <location>
        <begin position="110"/>
        <end position="128"/>
    </location>
</feature>
<dbReference type="Proteomes" id="UP000198651">
    <property type="component" value="Chromosome I"/>
</dbReference>
<accession>A0A0S4M714</accession>
<dbReference type="RefSeq" id="WP_092486664.1">
    <property type="nucleotide sequence ID" value="NZ_FLSL01000092.1"/>
</dbReference>
<sequence>MRGCCNDFSMQFIPMRVLGSGVSERDGDVTDVGGVVRIKTYGNGDCQGEEDNLQMHRMYRLSLQSEEKEVPVVSKSKRDLRLLFSVSAIVCSVAVIVVVFSSIIGALPLLLLYVLVVIFNIFPIGSFLQKLVTE</sequence>
<keyword evidence="1" id="KW-1133">Transmembrane helix</keyword>
<dbReference type="EMBL" id="LN906597">
    <property type="protein sequence ID" value="CUT17188.1"/>
    <property type="molecule type" value="Genomic_DNA"/>
</dbReference>
<gene>
    <name evidence="2" type="ORF">Ark11_0333</name>
</gene>
<keyword evidence="1" id="KW-0812">Transmembrane</keyword>
<feature type="transmembrane region" description="Helical" evidence="1">
    <location>
        <begin position="82"/>
        <end position="104"/>
    </location>
</feature>
<keyword evidence="3" id="KW-1185">Reference proteome</keyword>
<organism evidence="2 3">
    <name type="scientific">Candidatus Ichthyocystis hellenicum</name>
    <dbReference type="NCBI Taxonomy" id="1561003"/>
    <lineage>
        <taxon>Bacteria</taxon>
        <taxon>Pseudomonadati</taxon>
        <taxon>Pseudomonadota</taxon>
        <taxon>Betaproteobacteria</taxon>
        <taxon>Burkholderiales</taxon>
        <taxon>Candidatus Ichthyocystis</taxon>
    </lineage>
</organism>